<evidence type="ECO:0000313" key="4">
    <source>
        <dbReference type="Proteomes" id="UP001176961"/>
    </source>
</evidence>
<protein>
    <submittedName>
        <fullName evidence="3">Uncharacterized protein</fullName>
    </submittedName>
</protein>
<reference evidence="3" key="1">
    <citation type="submission" date="2023-07" db="EMBL/GenBank/DDBJ databases">
        <authorList>
            <consortium name="CYATHOMIX"/>
        </authorList>
    </citation>
    <scope>NUCLEOTIDE SEQUENCE</scope>
    <source>
        <strain evidence="3">N/A</strain>
    </source>
</reference>
<dbReference type="InterPro" id="IPR009001">
    <property type="entry name" value="Transl_elong_EF1A/Init_IF2_C"/>
</dbReference>
<dbReference type="EMBL" id="CATQJL010000223">
    <property type="protein sequence ID" value="CAJ0597238.1"/>
    <property type="molecule type" value="Genomic_DNA"/>
</dbReference>
<gene>
    <name evidence="3" type="ORF">CYNAS_LOCUS9221</name>
</gene>
<sequence length="196" mass="22224">MASQNNGLKDFLDIVAQIEHLKLKKELEPLSGDPRDVERLGKHARDFHIRPAKIAITDTVKAQLYTVKEVKTEGENNIPITFGSGAAIFTMNEITFTENEIIVPRKTAMIELFLRERICVRRQQKFIICQSGVVAEGLFVRPLPSRTKLIPVEKLMENCEFIPVEYPLLFPSELFSKIGAEPGSSKSGKNEDERRK</sequence>
<accession>A0AA36GS29</accession>
<keyword evidence="1" id="KW-0547">Nucleotide-binding</keyword>
<organism evidence="3 4">
    <name type="scientific">Cylicocyclus nassatus</name>
    <name type="common">Nematode worm</name>
    <dbReference type="NCBI Taxonomy" id="53992"/>
    <lineage>
        <taxon>Eukaryota</taxon>
        <taxon>Metazoa</taxon>
        <taxon>Ecdysozoa</taxon>
        <taxon>Nematoda</taxon>
        <taxon>Chromadorea</taxon>
        <taxon>Rhabditida</taxon>
        <taxon>Rhabditina</taxon>
        <taxon>Rhabditomorpha</taxon>
        <taxon>Strongyloidea</taxon>
        <taxon>Strongylidae</taxon>
        <taxon>Cylicocyclus</taxon>
    </lineage>
</organism>
<evidence type="ECO:0000256" key="1">
    <source>
        <dbReference type="ARBA" id="ARBA00022741"/>
    </source>
</evidence>
<comment type="caution">
    <text evidence="3">The sequence shown here is derived from an EMBL/GenBank/DDBJ whole genome shotgun (WGS) entry which is preliminary data.</text>
</comment>
<proteinExistence type="predicted"/>
<dbReference type="SUPFAM" id="SSF50465">
    <property type="entry name" value="EF-Tu/eEF-1alpha/eIF2-gamma C-terminal domain"/>
    <property type="match status" value="1"/>
</dbReference>
<evidence type="ECO:0000313" key="3">
    <source>
        <dbReference type="EMBL" id="CAJ0597238.1"/>
    </source>
</evidence>
<keyword evidence="4" id="KW-1185">Reference proteome</keyword>
<dbReference type="Proteomes" id="UP001176961">
    <property type="component" value="Unassembled WGS sequence"/>
</dbReference>
<name>A0AA36GS29_CYLNA</name>
<keyword evidence="2" id="KW-0342">GTP-binding</keyword>
<dbReference type="AlphaFoldDB" id="A0AA36GS29"/>
<evidence type="ECO:0000256" key="2">
    <source>
        <dbReference type="ARBA" id="ARBA00023134"/>
    </source>
</evidence>
<dbReference type="GO" id="GO:0005525">
    <property type="term" value="F:GTP binding"/>
    <property type="evidence" value="ECO:0007669"/>
    <property type="project" value="UniProtKB-KW"/>
</dbReference>